<sequence>MRISSFLLAAALSAGTLFSAVAPAAAIPLDRPAASQQSDVIQVRGGDRDWGDRDRGDRDWGDRRDWRERRHWRERRYWRPAWGYERRWSPWQEERWRERHYWRRHHDGPYWRYRS</sequence>
<dbReference type="RefSeq" id="WP_192727425.1">
    <property type="nucleotide sequence ID" value="NZ_BAAAVL010000003.1"/>
</dbReference>
<proteinExistence type="predicted"/>
<feature type="compositionally biased region" description="Basic and acidic residues" evidence="1">
    <location>
        <begin position="45"/>
        <end position="61"/>
    </location>
</feature>
<feature type="chain" id="PRO_5046029876" description="BA14K family protein" evidence="2">
    <location>
        <begin position="25"/>
        <end position="115"/>
    </location>
</feature>
<dbReference type="Proteomes" id="UP000620262">
    <property type="component" value="Unassembled WGS sequence"/>
</dbReference>
<comment type="caution">
    <text evidence="3">The sequence shown here is derived from an EMBL/GenBank/DDBJ whole genome shotgun (WGS) entry which is preliminary data.</text>
</comment>
<feature type="signal peptide" evidence="2">
    <location>
        <begin position="1"/>
        <end position="24"/>
    </location>
</feature>
<organism evidence="3 4">
    <name type="scientific">Rhizobium viscosum</name>
    <name type="common">Arthrobacter viscosus</name>
    <dbReference type="NCBI Taxonomy" id="1673"/>
    <lineage>
        <taxon>Bacteria</taxon>
        <taxon>Pseudomonadati</taxon>
        <taxon>Pseudomonadota</taxon>
        <taxon>Alphaproteobacteria</taxon>
        <taxon>Hyphomicrobiales</taxon>
        <taxon>Rhizobiaceae</taxon>
        <taxon>Rhizobium/Agrobacterium group</taxon>
        <taxon>Rhizobium</taxon>
    </lineage>
</organism>
<evidence type="ECO:0000256" key="1">
    <source>
        <dbReference type="SAM" id="MobiDB-lite"/>
    </source>
</evidence>
<keyword evidence="4" id="KW-1185">Reference proteome</keyword>
<evidence type="ECO:0000313" key="3">
    <source>
        <dbReference type="EMBL" id="MBE1503207.1"/>
    </source>
</evidence>
<reference evidence="3 4" key="1">
    <citation type="submission" date="2020-10" db="EMBL/GenBank/DDBJ databases">
        <title>Sequencing the genomes of 1000 actinobacteria strains.</title>
        <authorList>
            <person name="Klenk H.-P."/>
        </authorList>
    </citation>
    <scope>NUCLEOTIDE SEQUENCE [LARGE SCALE GENOMIC DNA]</scope>
    <source>
        <strain evidence="3 4">DSM 7307</strain>
    </source>
</reference>
<accession>A0ABR9IJ51</accession>
<keyword evidence="2" id="KW-0732">Signal</keyword>
<name>A0ABR9IJ51_RHIVS</name>
<evidence type="ECO:0000313" key="4">
    <source>
        <dbReference type="Proteomes" id="UP000620262"/>
    </source>
</evidence>
<evidence type="ECO:0008006" key="5">
    <source>
        <dbReference type="Google" id="ProtNLM"/>
    </source>
</evidence>
<gene>
    <name evidence="3" type="ORF">H4W29_000388</name>
</gene>
<feature type="region of interest" description="Disordered" evidence="1">
    <location>
        <begin position="31"/>
        <end position="61"/>
    </location>
</feature>
<dbReference type="EMBL" id="JADBEC010000001">
    <property type="protein sequence ID" value="MBE1503207.1"/>
    <property type="molecule type" value="Genomic_DNA"/>
</dbReference>
<protein>
    <recommendedName>
        <fullName evidence="5">BA14K family protein</fullName>
    </recommendedName>
</protein>
<evidence type="ECO:0000256" key="2">
    <source>
        <dbReference type="SAM" id="SignalP"/>
    </source>
</evidence>